<keyword evidence="2" id="KW-1185">Reference proteome</keyword>
<proteinExistence type="predicted"/>
<organism evidence="1">
    <name type="scientific">Oryza punctata</name>
    <name type="common">Red rice</name>
    <dbReference type="NCBI Taxonomy" id="4537"/>
    <lineage>
        <taxon>Eukaryota</taxon>
        <taxon>Viridiplantae</taxon>
        <taxon>Streptophyta</taxon>
        <taxon>Embryophyta</taxon>
        <taxon>Tracheophyta</taxon>
        <taxon>Spermatophyta</taxon>
        <taxon>Magnoliopsida</taxon>
        <taxon>Liliopsida</taxon>
        <taxon>Poales</taxon>
        <taxon>Poaceae</taxon>
        <taxon>BOP clade</taxon>
        <taxon>Oryzoideae</taxon>
        <taxon>Oryzeae</taxon>
        <taxon>Oryzinae</taxon>
        <taxon>Oryza</taxon>
    </lineage>
</organism>
<evidence type="ECO:0000313" key="2">
    <source>
        <dbReference type="Proteomes" id="UP000026962"/>
    </source>
</evidence>
<accession>A0A0E0LRD4</accession>
<dbReference type="Proteomes" id="UP000026962">
    <property type="component" value="Chromosome 8"/>
</dbReference>
<reference evidence="1" key="2">
    <citation type="submission" date="2018-05" db="EMBL/GenBank/DDBJ databases">
        <title>OpunRS2 (Oryza punctata Reference Sequence Version 2).</title>
        <authorList>
            <person name="Zhang J."/>
            <person name="Kudrna D."/>
            <person name="Lee S."/>
            <person name="Talag J."/>
            <person name="Welchert J."/>
            <person name="Wing R.A."/>
        </authorList>
    </citation>
    <scope>NUCLEOTIDE SEQUENCE [LARGE SCALE GENOMIC DNA]</scope>
</reference>
<sequence>MVGGLGRGERIKRFLRVVVVGTGCHDGLTDGFALTQGVIIFHTQQTGRITLGTQINNHCTDEQQKP</sequence>
<name>A0A0E0LRD4_ORYPU</name>
<dbReference type="AlphaFoldDB" id="A0A0E0LRD4"/>
<evidence type="ECO:0000313" key="1">
    <source>
        <dbReference type="EnsemblPlants" id="OPUNC08G03110.1"/>
    </source>
</evidence>
<protein>
    <submittedName>
        <fullName evidence="1">Uncharacterized protein</fullName>
    </submittedName>
</protein>
<dbReference type="HOGENOM" id="CLU_2835645_0_0_1"/>
<dbReference type="Gramene" id="OPUNC08G03110.1">
    <property type="protein sequence ID" value="OPUNC08G03110.1"/>
    <property type="gene ID" value="OPUNC08G03110"/>
</dbReference>
<reference evidence="1" key="1">
    <citation type="submission" date="2015-04" db="UniProtKB">
        <authorList>
            <consortium name="EnsemblPlants"/>
        </authorList>
    </citation>
    <scope>IDENTIFICATION</scope>
</reference>
<dbReference type="EnsemblPlants" id="OPUNC08G03110.1">
    <property type="protein sequence ID" value="OPUNC08G03110.1"/>
    <property type="gene ID" value="OPUNC08G03110"/>
</dbReference>